<protein>
    <submittedName>
        <fullName evidence="10">Putative reverse transcriptase domain-containing protein</fullName>
    </submittedName>
</protein>
<name>A0A6L2JN59_TANCI</name>
<keyword evidence="5" id="KW-0378">Hydrolase</keyword>
<organism evidence="10">
    <name type="scientific">Tanacetum cinerariifolium</name>
    <name type="common">Dalmatian daisy</name>
    <name type="synonym">Chrysanthemum cinerariifolium</name>
    <dbReference type="NCBI Taxonomy" id="118510"/>
    <lineage>
        <taxon>Eukaryota</taxon>
        <taxon>Viridiplantae</taxon>
        <taxon>Streptophyta</taxon>
        <taxon>Embryophyta</taxon>
        <taxon>Tracheophyta</taxon>
        <taxon>Spermatophyta</taxon>
        <taxon>Magnoliopsida</taxon>
        <taxon>eudicotyledons</taxon>
        <taxon>Gunneridae</taxon>
        <taxon>Pentapetalae</taxon>
        <taxon>asterids</taxon>
        <taxon>campanulids</taxon>
        <taxon>Asterales</taxon>
        <taxon>Asteraceae</taxon>
        <taxon>Asteroideae</taxon>
        <taxon>Anthemideae</taxon>
        <taxon>Anthemidinae</taxon>
        <taxon>Tanacetum</taxon>
    </lineage>
</organism>
<evidence type="ECO:0000259" key="8">
    <source>
        <dbReference type="Pfam" id="PF13966"/>
    </source>
</evidence>
<dbReference type="Gene3D" id="3.10.20.370">
    <property type="match status" value="1"/>
</dbReference>
<dbReference type="Gene3D" id="3.10.10.10">
    <property type="entry name" value="HIV Type 1 Reverse Transcriptase, subunit A, domain 1"/>
    <property type="match status" value="1"/>
</dbReference>
<dbReference type="InterPro" id="IPR043128">
    <property type="entry name" value="Rev_trsase/Diguanyl_cyclase"/>
</dbReference>
<keyword evidence="2" id="KW-0548">Nucleotidyltransferase</keyword>
<evidence type="ECO:0000256" key="4">
    <source>
        <dbReference type="ARBA" id="ARBA00022759"/>
    </source>
</evidence>
<reference evidence="10" key="1">
    <citation type="journal article" date="2019" name="Sci. Rep.">
        <title>Draft genome of Tanacetum cinerariifolium, the natural source of mosquito coil.</title>
        <authorList>
            <person name="Yamashiro T."/>
            <person name="Shiraishi A."/>
            <person name="Satake H."/>
            <person name="Nakayama K."/>
        </authorList>
    </citation>
    <scope>NUCLEOTIDE SEQUENCE</scope>
</reference>
<dbReference type="FunFam" id="3.30.70.270:FF:000020">
    <property type="entry name" value="Transposon Tf2-6 polyprotein-like Protein"/>
    <property type="match status" value="1"/>
</dbReference>
<dbReference type="InterPro" id="IPR043502">
    <property type="entry name" value="DNA/RNA_pol_sf"/>
</dbReference>
<dbReference type="InterPro" id="IPR000477">
    <property type="entry name" value="RT_dom"/>
</dbReference>
<dbReference type="EMBL" id="BKCJ010001027">
    <property type="protein sequence ID" value="GEU38230.1"/>
    <property type="molecule type" value="Genomic_DNA"/>
</dbReference>
<dbReference type="Gene3D" id="3.30.70.270">
    <property type="match status" value="2"/>
</dbReference>
<dbReference type="GO" id="GO:0004519">
    <property type="term" value="F:endonuclease activity"/>
    <property type="evidence" value="ECO:0007669"/>
    <property type="project" value="UniProtKB-KW"/>
</dbReference>
<evidence type="ECO:0000256" key="5">
    <source>
        <dbReference type="ARBA" id="ARBA00022801"/>
    </source>
</evidence>
<evidence type="ECO:0000259" key="7">
    <source>
        <dbReference type="Pfam" id="PF00078"/>
    </source>
</evidence>
<accession>A0A6L2JN59</accession>
<sequence>MWMAIQNSLTTHERLLKLFPGKQMACHLCGSCPNSINHLFFECSYTCEIWGKLKDLAGYNSLPDKWVDIMNLMNSKRHNKSIKSVMIRIILDACVYFIWTERNKRFFIDEKHNCKEMISIVVNHVRLKLASLNVKRTDQVVEISRKWKMIFNIRNEEGILMDTTDLQWNFISWSLLSVRRPSDPYRCTRWPWVGLVSYLGPKVRMLTAFWSLATDERMPPKRSSTSEASTMSQAAIRKLIADSVTTALETQKVTMAEADNSISKKRKLQRIHQLSAFLLQCFDVVIGMDWLPKYHAKIICDEKAVHIPIKDETLIIRGYHQLRVRDEDIPKTAFKTRYGHYEFQVMPFSLTNAPAVFMDLMNRVCKPYLDKFVIVFIDDILIYSRNKEEHANHLRIILELLRKEKLYAKFSKFKNWASPTTPTEIRQFLGITGYYRRFIKDFSKIAKSLTILTQKDKKFVWGEDQEMAFQILKQELCKAPILALLEGNDDFVVYFDASIQGLGAVLMQREKVIAYASRKLKPHEENYTTHDLELGAVVFALKIWRHYLYGTECIVFTDHKSLQHVLNQKELNMRQRRWLELLANYDCEICYHLGKANVVADALS</sequence>
<gene>
    <name evidence="10" type="ORF">Tci_010208</name>
</gene>
<evidence type="ECO:0000256" key="1">
    <source>
        <dbReference type="ARBA" id="ARBA00022679"/>
    </source>
</evidence>
<dbReference type="PANTHER" id="PTHR37984:SF5">
    <property type="entry name" value="PROTEIN NYNRIN-LIKE"/>
    <property type="match status" value="1"/>
</dbReference>
<keyword evidence="4" id="KW-0255">Endonuclease</keyword>
<evidence type="ECO:0000256" key="3">
    <source>
        <dbReference type="ARBA" id="ARBA00022722"/>
    </source>
</evidence>
<proteinExistence type="predicted"/>
<dbReference type="CDD" id="cd01647">
    <property type="entry name" value="RT_LTR"/>
    <property type="match status" value="1"/>
</dbReference>
<keyword evidence="6 10" id="KW-0695">RNA-directed DNA polymerase</keyword>
<dbReference type="InterPro" id="IPR041373">
    <property type="entry name" value="RT_RNaseH"/>
</dbReference>
<comment type="caution">
    <text evidence="10">The sequence shown here is derived from an EMBL/GenBank/DDBJ whole genome shotgun (WGS) entry which is preliminary data.</text>
</comment>
<dbReference type="Pfam" id="PF08284">
    <property type="entry name" value="RVP_2"/>
    <property type="match status" value="1"/>
</dbReference>
<evidence type="ECO:0000259" key="9">
    <source>
        <dbReference type="Pfam" id="PF17917"/>
    </source>
</evidence>
<feature type="domain" description="Reverse transcriptase RNase H-like" evidence="9">
    <location>
        <begin position="489"/>
        <end position="585"/>
    </location>
</feature>
<evidence type="ECO:0000313" key="10">
    <source>
        <dbReference type="EMBL" id="GEU38230.1"/>
    </source>
</evidence>
<evidence type="ECO:0000256" key="6">
    <source>
        <dbReference type="ARBA" id="ARBA00022918"/>
    </source>
</evidence>
<dbReference type="PANTHER" id="PTHR37984">
    <property type="entry name" value="PROTEIN CBG26694"/>
    <property type="match status" value="1"/>
</dbReference>
<dbReference type="Pfam" id="PF00078">
    <property type="entry name" value="RVT_1"/>
    <property type="match status" value="1"/>
</dbReference>
<dbReference type="SUPFAM" id="SSF56672">
    <property type="entry name" value="DNA/RNA polymerases"/>
    <property type="match status" value="1"/>
</dbReference>
<keyword evidence="3" id="KW-0540">Nuclease</keyword>
<feature type="domain" description="Reverse transcriptase" evidence="7">
    <location>
        <begin position="317"/>
        <end position="432"/>
    </location>
</feature>
<dbReference type="CDD" id="cd09274">
    <property type="entry name" value="RNase_HI_RT_Ty3"/>
    <property type="match status" value="1"/>
</dbReference>
<dbReference type="GO" id="GO:0016787">
    <property type="term" value="F:hydrolase activity"/>
    <property type="evidence" value="ECO:0007669"/>
    <property type="project" value="UniProtKB-KW"/>
</dbReference>
<dbReference type="Pfam" id="PF17917">
    <property type="entry name" value="RT_RNaseH"/>
    <property type="match status" value="1"/>
</dbReference>
<dbReference type="GO" id="GO:0003964">
    <property type="term" value="F:RNA-directed DNA polymerase activity"/>
    <property type="evidence" value="ECO:0007669"/>
    <property type="project" value="UniProtKB-KW"/>
</dbReference>
<dbReference type="InterPro" id="IPR026960">
    <property type="entry name" value="RVT-Znf"/>
</dbReference>
<dbReference type="AlphaFoldDB" id="A0A6L2JN59"/>
<evidence type="ECO:0000256" key="2">
    <source>
        <dbReference type="ARBA" id="ARBA00022695"/>
    </source>
</evidence>
<dbReference type="Pfam" id="PF13966">
    <property type="entry name" value="zf-RVT"/>
    <property type="match status" value="1"/>
</dbReference>
<dbReference type="InterPro" id="IPR050951">
    <property type="entry name" value="Retrovirus_Pol_polyprotein"/>
</dbReference>
<keyword evidence="1" id="KW-0808">Transferase</keyword>
<feature type="domain" description="Reverse transcriptase zinc-binding" evidence="8">
    <location>
        <begin position="1"/>
        <end position="50"/>
    </location>
</feature>
<dbReference type="FunFam" id="3.10.20.370:FF:000001">
    <property type="entry name" value="Retrovirus-related Pol polyprotein from transposon 17.6-like protein"/>
    <property type="match status" value="1"/>
</dbReference>